<feature type="transmembrane region" description="Helical" evidence="1">
    <location>
        <begin position="76"/>
        <end position="93"/>
    </location>
</feature>
<keyword evidence="1" id="KW-0472">Membrane</keyword>
<evidence type="ECO:0000313" key="2">
    <source>
        <dbReference type="EMBL" id="PJR11306.1"/>
    </source>
</evidence>
<reference evidence="2 3" key="1">
    <citation type="submission" date="2017-06" db="EMBL/GenBank/DDBJ databases">
        <title>Ensifer strains isolated from leguminous trees and herbs display diverse denitrification phenotypes with some acting as strong N2O sinks.</title>
        <authorList>
            <person name="Woliy K."/>
            <person name="Mania D."/>
            <person name="Bakken L.R."/>
            <person name="Frostegard A."/>
        </authorList>
    </citation>
    <scope>NUCLEOTIDE SEQUENCE [LARGE SCALE GENOMIC DNA]</scope>
    <source>
        <strain evidence="2 3">AC50a</strain>
    </source>
</reference>
<protein>
    <recommendedName>
        <fullName evidence="4">DUF454 domain-containing protein</fullName>
    </recommendedName>
</protein>
<comment type="caution">
    <text evidence="2">The sequence shown here is derived from an EMBL/GenBank/DDBJ whole genome shotgun (WGS) entry which is preliminary data.</text>
</comment>
<organism evidence="2 3">
    <name type="scientific">Rhizobium meliloti</name>
    <name type="common">Ensifer meliloti</name>
    <name type="synonym">Sinorhizobium meliloti</name>
    <dbReference type="NCBI Taxonomy" id="382"/>
    <lineage>
        <taxon>Bacteria</taxon>
        <taxon>Pseudomonadati</taxon>
        <taxon>Pseudomonadota</taxon>
        <taxon>Alphaproteobacteria</taxon>
        <taxon>Hyphomicrobiales</taxon>
        <taxon>Rhizobiaceae</taxon>
        <taxon>Sinorhizobium/Ensifer group</taxon>
        <taxon>Sinorhizobium</taxon>
    </lineage>
</organism>
<name>A0A2J0YV30_RHIML</name>
<keyword evidence="1" id="KW-0812">Transmembrane</keyword>
<sequence>MNLSMRLALLSLAWVMVGLGIAGIFLPLLPTTPFLLLAVWLFSRSSPRLAKWLMDHPLFGPPLRDWQEEGAISRRAKISAILLMSLALIYLWVAFEPPAIALLVVAGIMFTCGAFIVSRPEPPNKR</sequence>
<gene>
    <name evidence="2" type="ORF">CEJ86_27920</name>
</gene>
<evidence type="ECO:0008006" key="4">
    <source>
        <dbReference type="Google" id="ProtNLM"/>
    </source>
</evidence>
<dbReference type="Proteomes" id="UP000231987">
    <property type="component" value="Unassembled WGS sequence"/>
</dbReference>
<proteinExistence type="predicted"/>
<dbReference type="PIRSF" id="PIRSF016789">
    <property type="entry name" value="DUF454"/>
    <property type="match status" value="1"/>
</dbReference>
<keyword evidence="1" id="KW-1133">Transmembrane helix</keyword>
<dbReference type="RefSeq" id="WP_100674328.1">
    <property type="nucleotide sequence ID" value="NZ_NJGD01000020.1"/>
</dbReference>
<dbReference type="AlphaFoldDB" id="A0A2J0YV30"/>
<dbReference type="Pfam" id="PF04304">
    <property type="entry name" value="DUF454"/>
    <property type="match status" value="1"/>
</dbReference>
<dbReference type="PANTHER" id="PTHR35813:SF1">
    <property type="entry name" value="INNER MEMBRANE PROTEIN YBAN"/>
    <property type="match status" value="1"/>
</dbReference>
<evidence type="ECO:0000256" key="1">
    <source>
        <dbReference type="SAM" id="Phobius"/>
    </source>
</evidence>
<evidence type="ECO:0000313" key="3">
    <source>
        <dbReference type="Proteomes" id="UP000231987"/>
    </source>
</evidence>
<feature type="transmembrane region" description="Helical" evidence="1">
    <location>
        <begin position="12"/>
        <end position="42"/>
    </location>
</feature>
<dbReference type="PANTHER" id="PTHR35813">
    <property type="entry name" value="INNER MEMBRANE PROTEIN YBAN"/>
    <property type="match status" value="1"/>
</dbReference>
<feature type="transmembrane region" description="Helical" evidence="1">
    <location>
        <begin position="99"/>
        <end position="117"/>
    </location>
</feature>
<dbReference type="GO" id="GO:0005886">
    <property type="term" value="C:plasma membrane"/>
    <property type="evidence" value="ECO:0007669"/>
    <property type="project" value="TreeGrafter"/>
</dbReference>
<dbReference type="EMBL" id="NJGD01000020">
    <property type="protein sequence ID" value="PJR11306.1"/>
    <property type="molecule type" value="Genomic_DNA"/>
</dbReference>
<accession>A0A2J0YV30</accession>
<dbReference type="InterPro" id="IPR007401">
    <property type="entry name" value="DUF454"/>
</dbReference>